<organism evidence="2">
    <name type="scientific">marine metagenome</name>
    <dbReference type="NCBI Taxonomy" id="408172"/>
    <lineage>
        <taxon>unclassified sequences</taxon>
        <taxon>metagenomes</taxon>
        <taxon>ecological metagenomes</taxon>
    </lineage>
</organism>
<dbReference type="Pfam" id="PF04321">
    <property type="entry name" value="RmlD_sub_bind"/>
    <property type="match status" value="1"/>
</dbReference>
<dbReference type="InterPro" id="IPR036291">
    <property type="entry name" value="NAD(P)-bd_dom_sf"/>
</dbReference>
<name>A0A382CL31_9ZZZZ</name>
<dbReference type="PANTHER" id="PTHR10491">
    <property type="entry name" value="DTDP-4-DEHYDRORHAMNOSE REDUCTASE"/>
    <property type="match status" value="1"/>
</dbReference>
<dbReference type="Gene3D" id="3.90.25.10">
    <property type="entry name" value="UDP-galactose 4-epimerase, domain 1"/>
    <property type="match status" value="1"/>
</dbReference>
<gene>
    <name evidence="2" type="ORF">METZ01_LOCUS178881</name>
</gene>
<dbReference type="CDD" id="cd05254">
    <property type="entry name" value="dTDP_HR_like_SDR_e"/>
    <property type="match status" value="1"/>
</dbReference>
<dbReference type="GO" id="GO:0019305">
    <property type="term" value="P:dTDP-rhamnose biosynthetic process"/>
    <property type="evidence" value="ECO:0007669"/>
    <property type="project" value="TreeGrafter"/>
</dbReference>
<accession>A0A382CL31</accession>
<dbReference type="PANTHER" id="PTHR10491:SF4">
    <property type="entry name" value="METHIONINE ADENOSYLTRANSFERASE 2 SUBUNIT BETA"/>
    <property type="match status" value="1"/>
</dbReference>
<dbReference type="GO" id="GO:0008831">
    <property type="term" value="F:dTDP-4-dehydrorhamnose reductase activity"/>
    <property type="evidence" value="ECO:0007669"/>
    <property type="project" value="TreeGrafter"/>
</dbReference>
<protein>
    <recommendedName>
        <fullName evidence="1">RmlD-like substrate binding domain-containing protein</fullName>
    </recommendedName>
</protein>
<dbReference type="InterPro" id="IPR029903">
    <property type="entry name" value="RmlD-like-bd"/>
</dbReference>
<feature type="non-terminal residue" evidence="2">
    <location>
        <position position="193"/>
    </location>
</feature>
<sequence>MKVLVTGKSGQLGRSIKKIISRTKQNNKFTFVDRVELDLSCEDSINNYFKTHNFNVIVNCAAYTSVDKAEKETKLADQINHQAVKLLAEISNKRKIILIHISTDYVFDGESNNIYKEADPTNPINVYGKTKLSGEHTIKSLMPTNAIIIRTSWLHSEFGDNFVGSILQNARKKNEIDVINDQFGSPTYAKDLA</sequence>
<dbReference type="InterPro" id="IPR005913">
    <property type="entry name" value="dTDP_dehydrorham_reduct"/>
</dbReference>
<reference evidence="2" key="1">
    <citation type="submission" date="2018-05" db="EMBL/GenBank/DDBJ databases">
        <authorList>
            <person name="Lanie J.A."/>
            <person name="Ng W.-L."/>
            <person name="Kazmierczak K.M."/>
            <person name="Andrzejewski T.M."/>
            <person name="Davidsen T.M."/>
            <person name="Wayne K.J."/>
            <person name="Tettelin H."/>
            <person name="Glass J.I."/>
            <person name="Rusch D."/>
            <person name="Podicherti R."/>
            <person name="Tsui H.-C.T."/>
            <person name="Winkler M.E."/>
        </authorList>
    </citation>
    <scope>NUCLEOTIDE SEQUENCE</scope>
</reference>
<dbReference type="AlphaFoldDB" id="A0A382CL31"/>
<evidence type="ECO:0000259" key="1">
    <source>
        <dbReference type="Pfam" id="PF04321"/>
    </source>
</evidence>
<evidence type="ECO:0000313" key="2">
    <source>
        <dbReference type="EMBL" id="SVB26027.1"/>
    </source>
</evidence>
<dbReference type="Gene3D" id="3.40.50.720">
    <property type="entry name" value="NAD(P)-binding Rossmann-like Domain"/>
    <property type="match status" value="1"/>
</dbReference>
<proteinExistence type="predicted"/>
<dbReference type="EMBL" id="UINC01034728">
    <property type="protein sequence ID" value="SVB26027.1"/>
    <property type="molecule type" value="Genomic_DNA"/>
</dbReference>
<feature type="domain" description="RmlD-like substrate binding" evidence="1">
    <location>
        <begin position="1"/>
        <end position="193"/>
    </location>
</feature>
<dbReference type="SUPFAM" id="SSF51735">
    <property type="entry name" value="NAD(P)-binding Rossmann-fold domains"/>
    <property type="match status" value="1"/>
</dbReference>
<dbReference type="GO" id="GO:0005829">
    <property type="term" value="C:cytosol"/>
    <property type="evidence" value="ECO:0007669"/>
    <property type="project" value="TreeGrafter"/>
</dbReference>